<keyword evidence="1" id="KW-0472">Membrane</keyword>
<keyword evidence="1" id="KW-1133">Transmembrane helix</keyword>
<sequence>MSRTPARTRHRVDVAPLMLGLLMLPLSLLALWISFGLQVAWGDLAVAAPVGLITLGVLGLVLSRNSS</sequence>
<evidence type="ECO:0000256" key="1">
    <source>
        <dbReference type="SAM" id="Phobius"/>
    </source>
</evidence>
<gene>
    <name evidence="2" type="ORF">GC722_10105</name>
</gene>
<organism evidence="2 3">
    <name type="scientific">Auraticoccus cholistanensis</name>
    <dbReference type="NCBI Taxonomy" id="2656650"/>
    <lineage>
        <taxon>Bacteria</taxon>
        <taxon>Bacillati</taxon>
        <taxon>Actinomycetota</taxon>
        <taxon>Actinomycetes</taxon>
        <taxon>Propionibacteriales</taxon>
        <taxon>Propionibacteriaceae</taxon>
        <taxon>Auraticoccus</taxon>
    </lineage>
</organism>
<feature type="transmembrane region" description="Helical" evidence="1">
    <location>
        <begin position="12"/>
        <end position="33"/>
    </location>
</feature>
<keyword evidence="3" id="KW-1185">Reference proteome</keyword>
<reference evidence="2 3" key="1">
    <citation type="submission" date="2019-12" db="EMBL/GenBank/DDBJ databases">
        <title>Auraticoccus cholistani sp. nov., an actinomycete isolated from soil of Cholistan desert.</title>
        <authorList>
            <person name="Cheema M.T."/>
        </authorList>
    </citation>
    <scope>NUCLEOTIDE SEQUENCE [LARGE SCALE GENOMIC DNA]</scope>
    <source>
        <strain evidence="2 3">F435</strain>
    </source>
</reference>
<dbReference type="Proteomes" id="UP000435304">
    <property type="component" value="Unassembled WGS sequence"/>
</dbReference>
<dbReference type="AlphaFoldDB" id="A0A6A9UU76"/>
<proteinExistence type="predicted"/>
<protein>
    <recommendedName>
        <fullName evidence="4">DUF4175 domain-containing protein</fullName>
    </recommendedName>
</protein>
<dbReference type="EMBL" id="WPCU01000006">
    <property type="protein sequence ID" value="MVA76373.1"/>
    <property type="molecule type" value="Genomic_DNA"/>
</dbReference>
<evidence type="ECO:0008006" key="4">
    <source>
        <dbReference type="Google" id="ProtNLM"/>
    </source>
</evidence>
<feature type="transmembrane region" description="Helical" evidence="1">
    <location>
        <begin position="39"/>
        <end position="62"/>
    </location>
</feature>
<comment type="caution">
    <text evidence="2">The sequence shown here is derived from an EMBL/GenBank/DDBJ whole genome shotgun (WGS) entry which is preliminary data.</text>
</comment>
<name>A0A6A9UU76_9ACTN</name>
<dbReference type="RefSeq" id="WP_156609944.1">
    <property type="nucleotide sequence ID" value="NZ_WPCU01000006.1"/>
</dbReference>
<accession>A0A6A9UU76</accession>
<evidence type="ECO:0000313" key="3">
    <source>
        <dbReference type="Proteomes" id="UP000435304"/>
    </source>
</evidence>
<evidence type="ECO:0000313" key="2">
    <source>
        <dbReference type="EMBL" id="MVA76373.1"/>
    </source>
</evidence>
<keyword evidence="1" id="KW-0812">Transmembrane</keyword>